<sequence length="433" mass="50332">MANFFLYLALFLLWFMLFYHIFLMLGGYLEFLKHDEDVKNFSESEGELPTVSILIPSHNEQLVIENTLQAMINLNYPKDKLEIIPINDNSSDQTGFIVDEYAKRYPFIKPIHTKPPTGGKGKSGALNQGLKHSTGEVIVVYDADNTPEPEAIFNLVIGLNNDKKAAAVVGKFRVLNAKENLLTRFINIETLTFQWLAQAGRWHWFKMTTIPGTNFAIRRSVIEELGGWDEQAISEDTELSFRVYNAGYHIRFFPAAITWEQEPETLSVWWKQRMRWAQGNQYVIFKFLFQFRKLNNKVRLDLFYFLFTYLFFFGGILISHLIFILNLIFDLELLIGNVSIVLLVTGFLLFLVEVWLALSLEKGQLNLINALVVVLMYFVYSQMWVVLVLSASFREAKRVLFNQEVKWYKTERFDSQPMKQTIVKGKTKSTSER</sequence>
<keyword evidence="4" id="KW-0812">Transmembrane</keyword>
<evidence type="ECO:0000256" key="1">
    <source>
        <dbReference type="ARBA" id="ARBA00006739"/>
    </source>
</evidence>
<dbReference type="PANTHER" id="PTHR43630:SF1">
    <property type="entry name" value="POLY-BETA-1,6-N-ACETYL-D-GLUCOSAMINE SYNTHASE"/>
    <property type="match status" value="1"/>
</dbReference>
<dbReference type="SUPFAM" id="SSF53448">
    <property type="entry name" value="Nucleotide-diphospho-sugar transferases"/>
    <property type="match status" value="1"/>
</dbReference>
<reference evidence="5 6" key="1">
    <citation type="submission" date="2016-11" db="EMBL/GenBank/DDBJ databases">
        <authorList>
            <person name="Jaros S."/>
            <person name="Januszkiewicz K."/>
            <person name="Wedrychowicz H."/>
        </authorList>
    </citation>
    <scope>NUCLEOTIDE SEQUENCE [LARGE SCALE GENOMIC DNA]</scope>
    <source>
        <strain evidence="5 6">DSM 15692</strain>
    </source>
</reference>
<comment type="similarity">
    <text evidence="1">Belongs to the glycosyltransferase 2 family.</text>
</comment>
<dbReference type="AlphaFoldDB" id="A0A1M4SLE5"/>
<dbReference type="CDD" id="cd06423">
    <property type="entry name" value="CESA_like"/>
    <property type="match status" value="1"/>
</dbReference>
<keyword evidence="4" id="KW-0472">Membrane</keyword>
<dbReference type="OrthoDB" id="9766299at2"/>
<feature type="transmembrane region" description="Helical" evidence="4">
    <location>
        <begin position="302"/>
        <end position="328"/>
    </location>
</feature>
<dbReference type="GO" id="GO:0016757">
    <property type="term" value="F:glycosyltransferase activity"/>
    <property type="evidence" value="ECO:0007669"/>
    <property type="project" value="UniProtKB-KW"/>
</dbReference>
<dbReference type="InterPro" id="IPR029044">
    <property type="entry name" value="Nucleotide-diphossugar_trans"/>
</dbReference>
<organism evidence="5 6">
    <name type="scientific">Atopostipes suicloacalis DSM 15692</name>
    <dbReference type="NCBI Taxonomy" id="1121025"/>
    <lineage>
        <taxon>Bacteria</taxon>
        <taxon>Bacillati</taxon>
        <taxon>Bacillota</taxon>
        <taxon>Bacilli</taxon>
        <taxon>Lactobacillales</taxon>
        <taxon>Carnobacteriaceae</taxon>
        <taxon>Atopostipes</taxon>
    </lineage>
</organism>
<name>A0A1M4SLE5_9LACT</name>
<dbReference type="Pfam" id="PF13641">
    <property type="entry name" value="Glyco_tranf_2_3"/>
    <property type="match status" value="1"/>
</dbReference>
<dbReference type="STRING" id="1121025.SAMN02745249_00220"/>
<dbReference type="PANTHER" id="PTHR43630">
    <property type="entry name" value="POLY-BETA-1,6-N-ACETYL-D-GLUCOSAMINE SYNTHASE"/>
    <property type="match status" value="1"/>
</dbReference>
<keyword evidence="6" id="KW-1185">Reference proteome</keyword>
<keyword evidence="3 5" id="KW-0808">Transferase</keyword>
<dbReference type="Proteomes" id="UP000184128">
    <property type="component" value="Unassembled WGS sequence"/>
</dbReference>
<protein>
    <submittedName>
        <fullName evidence="5">Glycosyltransferase, catalytic subunit of cellulose synthase and poly-beta-1,6-N-acetylglucosamine synthase</fullName>
    </submittedName>
</protein>
<gene>
    <name evidence="5" type="ORF">SAMN02745249_00220</name>
</gene>
<feature type="transmembrane region" description="Helical" evidence="4">
    <location>
        <begin position="370"/>
        <end position="393"/>
    </location>
</feature>
<keyword evidence="4" id="KW-1133">Transmembrane helix</keyword>
<dbReference type="RefSeq" id="WP_073294905.1">
    <property type="nucleotide sequence ID" value="NZ_FQUF01000003.1"/>
</dbReference>
<dbReference type="Gene3D" id="3.90.550.10">
    <property type="entry name" value="Spore Coat Polysaccharide Biosynthesis Protein SpsA, Chain A"/>
    <property type="match status" value="1"/>
</dbReference>
<keyword evidence="2" id="KW-0328">Glycosyltransferase</keyword>
<evidence type="ECO:0000313" key="5">
    <source>
        <dbReference type="EMBL" id="SHE32968.1"/>
    </source>
</evidence>
<feature type="transmembrane region" description="Helical" evidence="4">
    <location>
        <begin position="334"/>
        <end position="358"/>
    </location>
</feature>
<dbReference type="EMBL" id="FQUF01000003">
    <property type="protein sequence ID" value="SHE32968.1"/>
    <property type="molecule type" value="Genomic_DNA"/>
</dbReference>
<feature type="transmembrane region" description="Helical" evidence="4">
    <location>
        <begin position="6"/>
        <end position="29"/>
    </location>
</feature>
<evidence type="ECO:0000313" key="6">
    <source>
        <dbReference type="Proteomes" id="UP000184128"/>
    </source>
</evidence>
<evidence type="ECO:0000256" key="3">
    <source>
        <dbReference type="ARBA" id="ARBA00022679"/>
    </source>
</evidence>
<proteinExistence type="inferred from homology"/>
<evidence type="ECO:0000256" key="2">
    <source>
        <dbReference type="ARBA" id="ARBA00022676"/>
    </source>
</evidence>
<accession>A0A1M4SLE5</accession>
<evidence type="ECO:0000256" key="4">
    <source>
        <dbReference type="SAM" id="Phobius"/>
    </source>
</evidence>